<name>A0A097EYB0_9CAUD</name>
<dbReference type="GeneID" id="22111545"/>
<dbReference type="RefSeq" id="YP_009102092.1">
    <property type="nucleotide sequence ID" value="NC_025447.1"/>
</dbReference>
<gene>
    <name evidence="1" type="primary">505</name>
    <name evidence="1" type="ORF">PBI_121Q_505</name>
</gene>
<dbReference type="KEGG" id="vg:22111545"/>
<sequence>MTTVDDIYSTIRNMSTDRKVFGDKEKSKCYGIDSFDIISYEYNTSGNSSLNIVCPRDPENNFMYVEINNDGMFFTKVFKGGINYEPIECMNEETFFQEDTIINLGFSFDDYKTLEHDFNRYYNGFLKELTIYL</sequence>
<evidence type="ECO:0000313" key="1">
    <source>
        <dbReference type="EMBL" id="AIT14395.1"/>
    </source>
</evidence>
<dbReference type="Proteomes" id="UP000029889">
    <property type="component" value="Segment"/>
</dbReference>
<organism evidence="1 2">
    <name type="scientific">Escherichia phage 121Q</name>
    <dbReference type="NCBI Taxonomy" id="1555202"/>
    <lineage>
        <taxon>Viruses</taxon>
        <taxon>Duplodnaviria</taxon>
        <taxon>Heunggongvirae</taxon>
        <taxon>Uroviricota</taxon>
        <taxon>Caudoviricetes</taxon>
        <taxon>Asteriusvirus</taxon>
        <taxon>Asteriusvirus av121Q</taxon>
    </lineage>
</organism>
<dbReference type="EMBL" id="KM507819">
    <property type="protein sequence ID" value="AIT14395.1"/>
    <property type="molecule type" value="Genomic_DNA"/>
</dbReference>
<keyword evidence="2" id="KW-1185">Reference proteome</keyword>
<dbReference type="OrthoDB" id="33488at10239"/>
<evidence type="ECO:0000313" key="2">
    <source>
        <dbReference type="Proteomes" id="UP000029889"/>
    </source>
</evidence>
<accession>A0A097EYB0</accession>
<reference evidence="1 2" key="1">
    <citation type="submission" date="2014-09" db="EMBL/GenBank/DDBJ databases">
        <authorList>
            <person name="Lapin J.S."/>
            <person name="Pope W.H."/>
            <person name="Hua J."/>
            <person name="Ford M.E."/>
            <person name="Conway J.F."/>
            <person name="Hatfull G.F."/>
            <person name="Hendrix R.W."/>
        </authorList>
    </citation>
    <scope>NUCLEOTIDE SEQUENCE [LARGE SCALE GENOMIC DNA]</scope>
</reference>
<protein>
    <submittedName>
        <fullName evidence="1">Uncharacterized protein</fullName>
    </submittedName>
</protein>
<proteinExistence type="predicted"/>